<comment type="similarity">
    <text evidence="1">Belongs to the FAD-dependent oxidoreductase family.</text>
</comment>
<dbReference type="HOGENOM" id="CLU_019845_2_0_1"/>
<dbReference type="STRING" id="1206466.K0KFH6"/>
<comment type="caution">
    <text evidence="6">The sequence shown here is derived from an EMBL/GenBank/DDBJ whole genome shotgun (WGS) entry which is preliminary data.</text>
</comment>
<dbReference type="eggNOG" id="KOG1336">
    <property type="taxonomic scope" value="Eukaryota"/>
</dbReference>
<dbReference type="SUPFAM" id="SSF51905">
    <property type="entry name" value="FAD/NAD(P)-binding domain"/>
    <property type="match status" value="1"/>
</dbReference>
<keyword evidence="2" id="KW-0285">Flavoprotein</keyword>
<evidence type="ECO:0000256" key="1">
    <source>
        <dbReference type="ARBA" id="ARBA00006442"/>
    </source>
</evidence>
<dbReference type="PRINTS" id="PR00368">
    <property type="entry name" value="FADPNR"/>
</dbReference>
<accession>K0KFH6</accession>
<dbReference type="PANTHER" id="PTHR43735">
    <property type="entry name" value="APOPTOSIS-INDUCING FACTOR 1"/>
    <property type="match status" value="1"/>
</dbReference>
<evidence type="ECO:0000259" key="5">
    <source>
        <dbReference type="Pfam" id="PF07992"/>
    </source>
</evidence>
<evidence type="ECO:0000313" key="7">
    <source>
        <dbReference type="Proteomes" id="UP000009328"/>
    </source>
</evidence>
<dbReference type="InterPro" id="IPR023753">
    <property type="entry name" value="FAD/NAD-binding_dom"/>
</dbReference>
<reference evidence="6 7" key="1">
    <citation type="journal article" date="2012" name="Eukaryot. Cell">
        <title>Draft genome sequence of Wickerhamomyces ciferrii NRRL Y-1031 F-60-10.</title>
        <authorList>
            <person name="Schneider J."/>
            <person name="Andrea H."/>
            <person name="Blom J."/>
            <person name="Jaenicke S."/>
            <person name="Ruckert C."/>
            <person name="Schorsch C."/>
            <person name="Szczepanowski R."/>
            <person name="Farwick M."/>
            <person name="Goesmann A."/>
            <person name="Puhler A."/>
            <person name="Schaffer S."/>
            <person name="Tauch A."/>
            <person name="Kohler T."/>
            <person name="Brinkrolf K."/>
        </authorList>
    </citation>
    <scope>NUCLEOTIDE SEQUENCE [LARGE SCALE GENOMIC DNA]</scope>
    <source>
        <strain evidence="7">ATCC 14091 / BCRC 22168 / CBS 111 / JCM 3599 / NBRC 0793 / NRRL Y-1031 F-60-10</strain>
    </source>
</reference>
<name>K0KFH6_WICCF</name>
<keyword evidence="4" id="KW-0560">Oxidoreductase</keyword>
<dbReference type="InterPro" id="IPR036188">
    <property type="entry name" value="FAD/NAD-bd_sf"/>
</dbReference>
<proteinExistence type="inferred from homology"/>
<evidence type="ECO:0000313" key="6">
    <source>
        <dbReference type="EMBL" id="CCH40982.1"/>
    </source>
</evidence>
<keyword evidence="3" id="KW-0274">FAD</keyword>
<dbReference type="InParanoid" id="K0KFH6"/>
<dbReference type="GO" id="GO:0005737">
    <property type="term" value="C:cytoplasm"/>
    <property type="evidence" value="ECO:0007669"/>
    <property type="project" value="TreeGrafter"/>
</dbReference>
<evidence type="ECO:0000256" key="2">
    <source>
        <dbReference type="ARBA" id="ARBA00022630"/>
    </source>
</evidence>
<dbReference type="GO" id="GO:0050660">
    <property type="term" value="F:flavin adenine dinucleotide binding"/>
    <property type="evidence" value="ECO:0007669"/>
    <property type="project" value="TreeGrafter"/>
</dbReference>
<dbReference type="EMBL" id="CAIF01000011">
    <property type="protein sequence ID" value="CCH40982.1"/>
    <property type="molecule type" value="Genomic_DNA"/>
</dbReference>
<feature type="domain" description="FAD/NAD(P)-binding" evidence="5">
    <location>
        <begin position="5"/>
        <end position="284"/>
    </location>
</feature>
<dbReference type="Proteomes" id="UP000009328">
    <property type="component" value="Unassembled WGS sequence"/>
</dbReference>
<organism evidence="6 7">
    <name type="scientific">Wickerhamomyces ciferrii (strain ATCC 14091 / BCRC 22168 / CBS 111 / JCM 3599 / NBRC 0793 / NRRL Y-1031 F-60-10)</name>
    <name type="common">Yeast</name>
    <name type="synonym">Pichia ciferrii</name>
    <dbReference type="NCBI Taxonomy" id="1206466"/>
    <lineage>
        <taxon>Eukaryota</taxon>
        <taxon>Fungi</taxon>
        <taxon>Dikarya</taxon>
        <taxon>Ascomycota</taxon>
        <taxon>Saccharomycotina</taxon>
        <taxon>Saccharomycetes</taxon>
        <taxon>Phaffomycetales</taxon>
        <taxon>Wickerhamomycetaceae</taxon>
        <taxon>Wickerhamomyces</taxon>
    </lineage>
</organism>
<gene>
    <name evidence="6" type="ORF">BN7_519</name>
</gene>
<protein>
    <recommendedName>
        <fullName evidence="5">FAD/NAD(P)-binding domain-containing protein</fullName>
    </recommendedName>
</protein>
<evidence type="ECO:0000256" key="4">
    <source>
        <dbReference type="ARBA" id="ARBA00023002"/>
    </source>
</evidence>
<dbReference type="Pfam" id="PF07992">
    <property type="entry name" value="Pyr_redox_2"/>
    <property type="match status" value="1"/>
</dbReference>
<evidence type="ECO:0000256" key="3">
    <source>
        <dbReference type="ARBA" id="ARBA00022827"/>
    </source>
</evidence>
<dbReference type="Gene3D" id="3.50.50.100">
    <property type="match status" value="1"/>
</dbReference>
<sequence length="374" mass="41350">MVKIVVIIGGGFYGISTAKRLSGNPDVKVKLINASNHAYFYISSIRVPVQNKTEGTFIPIKELLPSDVEIINDVVEEFNEDEVLLQKGGKLEFDSLVIATGSKWTNPIGSSLEFGNDHVAYFNKRHKELEAAKHIILVGGGFNNTELVGELIHQYQDQLKTGEKRITIIHSQDLLLPNNGFYSDKLRTSITNFIKNSNVELKLNSKAEKLSKDSSTLIINGDPSSTISGDYIIYGTGTLPAVPSNLIKGLTDSNGFILVDDSFRVKAISNNKVFSIGDVTDFEFRGLMFRNSWLNALVNNIKLTLEDQDVEDSKLHKVTRPKGHVPAGVSLGPNHGFGQIPLPWFGTIAAPSWFVTWYKSKNLVVNAARRLFNS</sequence>
<dbReference type="GO" id="GO:0004174">
    <property type="term" value="F:electron-transferring-flavoprotein dehydrogenase activity"/>
    <property type="evidence" value="ECO:0007669"/>
    <property type="project" value="TreeGrafter"/>
</dbReference>
<keyword evidence="7" id="KW-1185">Reference proteome</keyword>
<dbReference type="AlphaFoldDB" id="K0KFH6"/>
<dbReference type="PANTHER" id="PTHR43735:SF3">
    <property type="entry name" value="FERROPTOSIS SUPPRESSOR PROTEIN 1"/>
    <property type="match status" value="1"/>
</dbReference>